<dbReference type="KEGG" id="rht:NT26_1432"/>
<protein>
    <submittedName>
        <fullName evidence="2">Putative Peptidase U35 phage prohead HK97</fullName>
    </submittedName>
</protein>
<keyword evidence="3" id="KW-1185">Reference proteome</keyword>
<dbReference type="EMBL" id="FO082820">
    <property type="protein sequence ID" value="CCF19156.1"/>
    <property type="molecule type" value="Genomic_DNA"/>
</dbReference>
<feature type="region of interest" description="Disordered" evidence="1">
    <location>
        <begin position="257"/>
        <end position="303"/>
    </location>
</feature>
<feature type="compositionally biased region" description="Low complexity" evidence="1">
    <location>
        <begin position="288"/>
        <end position="303"/>
    </location>
</feature>
<dbReference type="AlphaFoldDB" id="L0NEE0"/>
<feature type="compositionally biased region" description="Basic and acidic residues" evidence="1">
    <location>
        <begin position="257"/>
        <end position="280"/>
    </location>
</feature>
<dbReference type="Pfam" id="PF25209">
    <property type="entry name" value="Phage_capsid_4"/>
    <property type="match status" value="1"/>
</dbReference>
<evidence type="ECO:0000256" key="1">
    <source>
        <dbReference type="SAM" id="MobiDB-lite"/>
    </source>
</evidence>
<dbReference type="NCBIfam" id="NF045541">
    <property type="entry name" value="scaf_prot_MCP2"/>
    <property type="match status" value="1"/>
</dbReference>
<name>L0NEE0_9HYPH</name>
<evidence type="ECO:0000313" key="3">
    <source>
        <dbReference type="Proteomes" id="UP000010792"/>
    </source>
</evidence>
<proteinExistence type="predicted"/>
<feature type="region of interest" description="Disordered" evidence="1">
    <location>
        <begin position="197"/>
        <end position="218"/>
    </location>
</feature>
<sequence length="737" mass="81955">MPEAIRKALEKEIRIPMTLRSEVEVRAGTLDEDDRSVEVCWTTGAAVKRYSYDEGYYMEELVVDKKAIRTDRFNAMSLLDTHERWSMDSRLGTVVPGTLRIEGGKGYARIRFSKKQRAEEILQDLRDGHPLPISVGYKIHRYEKTEGADGKLPTLRAVDWEPMEFSAVPIPADSGATSRSEPKGDDIQTVLVRQEAPNAAAAATDEERPMNKRDAAKTYKGEQLDALALGVGLSRNANETDEALSKRLLALFDQQDEQARKDEEDAKKRADAEDAARRAADDEEARTRAAGNGSQQQAAGLNEADAARIARAAVEADRKRQNEIKELARSAGIKDDDETVRRAIDDNMSVEDFRRAAFDIMIARQNQSPTFPHVETRGMQDAQETTRNMVANAILHRSGIVDNLEDGAREWRSMGTMDIVKELLRMRGESTRGNIHDVASRALHSTSDFPIILGDITRQTLLNAYGRYENTFQLFATQQLLSDFRETKVLDIGSAPDLKLKNEHGEFVAGTVRESEEGMKLQSYGRKIGFTREMLINDQLNAFMQIVANWGLKAAKLEGDVVWGAIIDNAKLKDGKGLFHADHKNLAAAGSTLDMDALKAARLAFRQQKDLDGESINVTPKYLFTGADLEIAAQTLITGITVPTQIGDVVPQAIRSLVPVYEHRLDKITLAAWFLFADAASTMGRGIHYLHLLGAETPRTNERIGFDVEGVEYTIAHDFGVGLTDYRFAYKNPGIAK</sequence>
<accession>L0NEE0</accession>
<dbReference type="Proteomes" id="UP000010792">
    <property type="component" value="Chromosome"/>
</dbReference>
<gene>
    <name evidence="2" type="ORF">NT26_1432</name>
</gene>
<evidence type="ECO:0000313" key="2">
    <source>
        <dbReference type="EMBL" id="CCF19156.1"/>
    </source>
</evidence>
<reference evidence="2 3" key="1">
    <citation type="journal article" date="2013" name="Genome Biol. Evol.">
        <title>Life in an arsenic-containing gold mine: genome and physiology of the autotrophic arsenite-oxidizing bacterium rhizobium sp. NT-26.</title>
        <authorList>
            <person name="Andres J."/>
            <person name="Arsene-Ploetze F."/>
            <person name="Barbe V."/>
            <person name="Brochier-Armanet C."/>
            <person name="Cleiss-Arnold J."/>
            <person name="Coppee J.Y."/>
            <person name="Dillies M.A."/>
            <person name="Geist"/>
            <person name="L"/>
            <person name="Joublin A."/>
            <person name="Koechler S."/>
            <person name="Lassalle F."/>
            <person name="Marchal M."/>
            <person name="Medigue C."/>
            <person name="Muller D."/>
            <person name="Nesme X."/>
            <person name="Plewniak F."/>
            <person name="Proux C."/>
            <person name="Ramirez-Bahena M.H."/>
            <person name="Schenowitz C."/>
            <person name="Sismeiro O."/>
            <person name="Vallenet D."/>
            <person name="Santini J.M."/>
            <person name="Bertin P.N."/>
        </authorList>
    </citation>
    <scope>NUCLEOTIDE SEQUENCE [LARGE SCALE GENOMIC DNA]</scope>
    <source>
        <strain evidence="2 3">NT-26</strain>
    </source>
</reference>
<dbReference type="OrthoDB" id="9806592at2"/>
<organism evidence="2 3">
    <name type="scientific">Pseudorhizobium banfieldiae</name>
    <dbReference type="NCBI Taxonomy" id="1125847"/>
    <lineage>
        <taxon>Bacteria</taxon>
        <taxon>Pseudomonadati</taxon>
        <taxon>Pseudomonadota</taxon>
        <taxon>Alphaproteobacteria</taxon>
        <taxon>Hyphomicrobiales</taxon>
        <taxon>Rhizobiaceae</taxon>
        <taxon>Rhizobium/Agrobacterium group</taxon>
        <taxon>Pseudorhizobium</taxon>
    </lineage>
</organism>
<dbReference type="STRING" id="1125847.NT26_1432"/>
<feature type="compositionally biased region" description="Basic and acidic residues" evidence="1">
    <location>
        <begin position="205"/>
        <end position="218"/>
    </location>
</feature>
<dbReference type="RefSeq" id="WP_052638047.1">
    <property type="nucleotide sequence ID" value="NZ_FO082820.1"/>
</dbReference>